<reference evidence="2" key="2">
    <citation type="submission" date="2015-01" db="EMBL/GenBank/DDBJ databases">
        <title>Evolutionary Origins and Diversification of the Mycorrhizal Mutualists.</title>
        <authorList>
            <consortium name="DOE Joint Genome Institute"/>
            <consortium name="Mycorrhizal Genomics Consortium"/>
            <person name="Kohler A."/>
            <person name="Kuo A."/>
            <person name="Nagy L.G."/>
            <person name="Floudas D."/>
            <person name="Copeland A."/>
            <person name="Barry K.W."/>
            <person name="Cichocki N."/>
            <person name="Veneault-Fourrey C."/>
            <person name="LaButti K."/>
            <person name="Lindquist E.A."/>
            <person name="Lipzen A."/>
            <person name="Lundell T."/>
            <person name="Morin E."/>
            <person name="Murat C."/>
            <person name="Riley R."/>
            <person name="Ohm R."/>
            <person name="Sun H."/>
            <person name="Tunlid A."/>
            <person name="Henrissat B."/>
            <person name="Grigoriev I.V."/>
            <person name="Hibbett D.S."/>
            <person name="Martin F."/>
        </authorList>
    </citation>
    <scope>NUCLEOTIDE SEQUENCE [LARGE SCALE GENOMIC DNA]</scope>
    <source>
        <strain evidence="2">ATCC 200175</strain>
    </source>
</reference>
<dbReference type="EMBL" id="KN819390">
    <property type="protein sequence ID" value="KIJ10991.1"/>
    <property type="molecule type" value="Genomic_DNA"/>
</dbReference>
<organism evidence="1 2">
    <name type="scientific">Paxillus involutus ATCC 200175</name>
    <dbReference type="NCBI Taxonomy" id="664439"/>
    <lineage>
        <taxon>Eukaryota</taxon>
        <taxon>Fungi</taxon>
        <taxon>Dikarya</taxon>
        <taxon>Basidiomycota</taxon>
        <taxon>Agaricomycotina</taxon>
        <taxon>Agaricomycetes</taxon>
        <taxon>Agaricomycetidae</taxon>
        <taxon>Boletales</taxon>
        <taxon>Paxilineae</taxon>
        <taxon>Paxillaceae</taxon>
        <taxon>Paxillus</taxon>
    </lineage>
</organism>
<evidence type="ECO:0000313" key="1">
    <source>
        <dbReference type="EMBL" id="KIJ10991.1"/>
    </source>
</evidence>
<reference evidence="1 2" key="1">
    <citation type="submission" date="2014-06" db="EMBL/GenBank/DDBJ databases">
        <authorList>
            <consortium name="DOE Joint Genome Institute"/>
            <person name="Kuo A."/>
            <person name="Kohler A."/>
            <person name="Nagy L.G."/>
            <person name="Floudas D."/>
            <person name="Copeland A."/>
            <person name="Barry K.W."/>
            <person name="Cichocki N."/>
            <person name="Veneault-Fourrey C."/>
            <person name="LaButti K."/>
            <person name="Lindquist E.A."/>
            <person name="Lipzen A."/>
            <person name="Lundell T."/>
            <person name="Morin E."/>
            <person name="Murat C."/>
            <person name="Sun H."/>
            <person name="Tunlid A."/>
            <person name="Henrissat B."/>
            <person name="Grigoriev I.V."/>
            <person name="Hibbett D.S."/>
            <person name="Martin F."/>
            <person name="Nordberg H.P."/>
            <person name="Cantor M.N."/>
            <person name="Hua S.X."/>
        </authorList>
    </citation>
    <scope>NUCLEOTIDE SEQUENCE [LARGE SCALE GENOMIC DNA]</scope>
    <source>
        <strain evidence="1 2">ATCC 200175</strain>
    </source>
</reference>
<dbReference type="HOGENOM" id="CLU_1034790_0_0_1"/>
<protein>
    <submittedName>
        <fullName evidence="1">Uncharacterized protein</fullName>
    </submittedName>
</protein>
<dbReference type="AlphaFoldDB" id="A0A0C9TUQ5"/>
<accession>A0A0C9TUQ5</accession>
<proteinExistence type="predicted"/>
<evidence type="ECO:0000313" key="2">
    <source>
        <dbReference type="Proteomes" id="UP000053647"/>
    </source>
</evidence>
<gene>
    <name evidence="1" type="ORF">PAXINDRAFT_157470</name>
</gene>
<keyword evidence="2" id="KW-1185">Reference proteome</keyword>
<dbReference type="Proteomes" id="UP000053647">
    <property type="component" value="Unassembled WGS sequence"/>
</dbReference>
<sequence length="269" mass="28936">MALTMRGSLRSSFSRLTAVDHDIHLGEDRHIQEHKESLTPSGLLSTPTRGSLKATLYQACAFVAEAARKADSASWLESPGFTTVGVHYNIDRGLDKEVGCERSNAMPTTCRCLGVGEFLGKSLACYAQEKPGDSFILSGRYRKRAPQTANLKLMLIGTCLIVHAKLNGKLTELREITLRKMDMLENGQHCSEGWSRKKESTGPLSIAHLTGHVAEKGSSCTTGKGAGVCHWNGTATDNFLPERKTIETLVPMCAVGGVGGSMDGLPCAN</sequence>
<name>A0A0C9TUQ5_PAXIN</name>